<dbReference type="AlphaFoldDB" id="A0ABD2QI73"/>
<evidence type="ECO:0000313" key="5">
    <source>
        <dbReference type="Proteomes" id="UP001626550"/>
    </source>
</evidence>
<feature type="transmembrane region" description="Helical" evidence="2">
    <location>
        <begin position="169"/>
        <end position="193"/>
    </location>
</feature>
<accession>A0ABD2QI73</accession>
<dbReference type="PANTHER" id="PTHR15071">
    <property type="entry name" value="MANNOSE-6-PHOSPHATE RECEPTOR FAMILY MEMBER"/>
    <property type="match status" value="1"/>
</dbReference>
<dbReference type="PANTHER" id="PTHR15071:SF0">
    <property type="entry name" value="MANNOSE 6-PHOSPHATE RECEPTOR-LIKE PROTEIN 1"/>
    <property type="match status" value="1"/>
</dbReference>
<sequence length="245" mass="27361">MRLFILLVLSLNYAVTQGKYCSNIAGDGCQCTIAQSEQVVDVSFLSDRLRTELYGKSTTIEYTACNTMICGFMGPAKMCLIDQELGPELLADSNDIDFGYDISRKQYFILYQQPKKLVKVWLICDESVVEEAKFRCELCIDKANFEMSVSSAKICKLKPPSSSTKIGKLSIGSILLITVFILLIVYIIVGFVYNAKVRSLGITAKSFPNLRTWSNLKDLTKEGFVFTKNKIAAKVSGSKEYDSLH</sequence>
<keyword evidence="1" id="KW-0325">Glycoprotein</keyword>
<evidence type="ECO:0000256" key="3">
    <source>
        <dbReference type="SAM" id="SignalP"/>
    </source>
</evidence>
<gene>
    <name evidence="4" type="ORF">Ciccas_002085</name>
</gene>
<dbReference type="EMBL" id="JBJKFK010000154">
    <property type="protein sequence ID" value="KAL3319246.1"/>
    <property type="molecule type" value="Genomic_DNA"/>
</dbReference>
<dbReference type="GO" id="GO:0000139">
    <property type="term" value="C:Golgi membrane"/>
    <property type="evidence" value="ECO:0007669"/>
    <property type="project" value="UniProtKB-SubCell"/>
</dbReference>
<comment type="caution">
    <text evidence="4">The sequence shown here is derived from an EMBL/GenBank/DDBJ whole genome shotgun (WGS) entry which is preliminary data.</text>
</comment>
<feature type="signal peptide" evidence="3">
    <location>
        <begin position="1"/>
        <end position="18"/>
    </location>
</feature>
<keyword evidence="2" id="KW-0812">Transmembrane</keyword>
<dbReference type="InterPro" id="IPR028927">
    <property type="entry name" value="Man-6-P_rcpt"/>
</dbReference>
<proteinExistence type="predicted"/>
<keyword evidence="3" id="KW-0732">Signal</keyword>
<feature type="chain" id="PRO_5044741166" evidence="3">
    <location>
        <begin position="19"/>
        <end position="245"/>
    </location>
</feature>
<protein>
    <submittedName>
        <fullName evidence="4">Uncharacterized protein</fullName>
    </submittedName>
</protein>
<reference evidence="4 5" key="1">
    <citation type="submission" date="2024-11" db="EMBL/GenBank/DDBJ databases">
        <title>Adaptive evolution of stress response genes in parasites aligns with host niche diversity.</title>
        <authorList>
            <person name="Hahn C."/>
            <person name="Resl P."/>
        </authorList>
    </citation>
    <scope>NUCLEOTIDE SEQUENCE [LARGE SCALE GENOMIC DNA]</scope>
    <source>
        <strain evidence="4">EGGRZ-B1_66</strain>
        <tissue evidence="4">Body</tissue>
    </source>
</reference>
<keyword evidence="5" id="KW-1185">Reference proteome</keyword>
<keyword evidence="2" id="KW-0472">Membrane</keyword>
<keyword evidence="2" id="KW-1133">Transmembrane helix</keyword>
<evidence type="ECO:0000256" key="2">
    <source>
        <dbReference type="SAM" id="Phobius"/>
    </source>
</evidence>
<name>A0ABD2QI73_9PLAT</name>
<evidence type="ECO:0000256" key="1">
    <source>
        <dbReference type="ARBA" id="ARBA00023180"/>
    </source>
</evidence>
<evidence type="ECO:0000313" key="4">
    <source>
        <dbReference type="EMBL" id="KAL3319246.1"/>
    </source>
</evidence>
<dbReference type="Proteomes" id="UP001626550">
    <property type="component" value="Unassembled WGS sequence"/>
</dbReference>
<organism evidence="4 5">
    <name type="scientific">Cichlidogyrus casuarinus</name>
    <dbReference type="NCBI Taxonomy" id="1844966"/>
    <lineage>
        <taxon>Eukaryota</taxon>
        <taxon>Metazoa</taxon>
        <taxon>Spiralia</taxon>
        <taxon>Lophotrochozoa</taxon>
        <taxon>Platyhelminthes</taxon>
        <taxon>Monogenea</taxon>
        <taxon>Monopisthocotylea</taxon>
        <taxon>Dactylogyridea</taxon>
        <taxon>Ancyrocephalidae</taxon>
        <taxon>Cichlidogyrus</taxon>
    </lineage>
</organism>
<dbReference type="Pfam" id="PF02157">
    <property type="entry name" value="Man-6-P_recep"/>
    <property type="match status" value="1"/>
</dbReference>